<evidence type="ECO:0008006" key="3">
    <source>
        <dbReference type="Google" id="ProtNLM"/>
    </source>
</evidence>
<organism evidence="1 2">
    <name type="scientific">Lelliottia aquatilis</name>
    <dbReference type="NCBI Taxonomy" id="2080838"/>
    <lineage>
        <taxon>Bacteria</taxon>
        <taxon>Pseudomonadati</taxon>
        <taxon>Pseudomonadota</taxon>
        <taxon>Gammaproteobacteria</taxon>
        <taxon>Enterobacterales</taxon>
        <taxon>Enterobacteriaceae</taxon>
        <taxon>Lelliottia</taxon>
    </lineage>
</organism>
<accession>A0ABX5A767</accession>
<dbReference type="Pfam" id="PF06092">
    <property type="entry name" value="DUF943"/>
    <property type="match status" value="1"/>
</dbReference>
<reference evidence="1 2" key="1">
    <citation type="submission" date="2018-02" db="EMBL/GenBank/DDBJ databases">
        <title>Lelliotia aquatilis sp. nov., isolated from drinking water.</title>
        <authorList>
            <person name="Kaempfer P."/>
            <person name="Glaeser S."/>
            <person name="Exner M."/>
            <person name="Doijad S."/>
            <person name="Chakraborty T."/>
        </authorList>
    </citation>
    <scope>NUCLEOTIDE SEQUENCE [LARGE SCALE GENOMIC DNA]</scope>
    <source>
        <strain evidence="1 2">6331-17</strain>
    </source>
</reference>
<proteinExistence type="predicted"/>
<dbReference type="RefSeq" id="WP_103948873.1">
    <property type="nucleotide sequence ID" value="NZ_JAENMQ010000007.1"/>
</dbReference>
<evidence type="ECO:0000313" key="2">
    <source>
        <dbReference type="Proteomes" id="UP000237025"/>
    </source>
</evidence>
<dbReference type="EMBL" id="PQVW01000002">
    <property type="protein sequence ID" value="POZ25850.1"/>
    <property type="molecule type" value="Genomic_DNA"/>
</dbReference>
<protein>
    <recommendedName>
        <fullName evidence="3">DUF943 family protein</fullName>
    </recommendedName>
</protein>
<gene>
    <name evidence="1" type="ORF">C3712_03740</name>
</gene>
<dbReference type="InterPro" id="IPR010351">
    <property type="entry name" value="DUF943"/>
</dbReference>
<evidence type="ECO:0000313" key="1">
    <source>
        <dbReference type="EMBL" id="POZ25850.1"/>
    </source>
</evidence>
<name>A0ABX5A767_9ENTR</name>
<keyword evidence="2" id="KW-1185">Reference proteome</keyword>
<sequence>MKNKKKLFICIGFFIIAALCNLWTLRPVKISHVYSDFNSSVFVVVDHLPWADRDKIEWFLSHREAFIKDYPLIDGIHHSYYIMDVGDGFTNNKESPKEDLLCFSMGKDEHNCIVKNYPLVVNERPYENIHFQISSDWSVNEYELTPEGKIEESNAKT</sequence>
<dbReference type="Proteomes" id="UP000237025">
    <property type="component" value="Unassembled WGS sequence"/>
</dbReference>
<comment type="caution">
    <text evidence="1">The sequence shown here is derived from an EMBL/GenBank/DDBJ whole genome shotgun (WGS) entry which is preliminary data.</text>
</comment>